<accession>A0A0A9A8U0</accession>
<organism evidence="1">
    <name type="scientific">Arundo donax</name>
    <name type="common">Giant reed</name>
    <name type="synonym">Donax arundinaceus</name>
    <dbReference type="NCBI Taxonomy" id="35708"/>
    <lineage>
        <taxon>Eukaryota</taxon>
        <taxon>Viridiplantae</taxon>
        <taxon>Streptophyta</taxon>
        <taxon>Embryophyta</taxon>
        <taxon>Tracheophyta</taxon>
        <taxon>Spermatophyta</taxon>
        <taxon>Magnoliopsida</taxon>
        <taxon>Liliopsida</taxon>
        <taxon>Poales</taxon>
        <taxon>Poaceae</taxon>
        <taxon>PACMAD clade</taxon>
        <taxon>Arundinoideae</taxon>
        <taxon>Arundineae</taxon>
        <taxon>Arundo</taxon>
    </lineage>
</organism>
<dbReference type="AlphaFoldDB" id="A0A0A9A8U0"/>
<proteinExistence type="predicted"/>
<sequence length="36" mass="4015">MEMVAIGIVFRLFYLPLLHRAVVYCGIPLALEDPGP</sequence>
<reference evidence="1" key="2">
    <citation type="journal article" date="2015" name="Data Brief">
        <title>Shoot transcriptome of the giant reed, Arundo donax.</title>
        <authorList>
            <person name="Barrero R.A."/>
            <person name="Guerrero F.D."/>
            <person name="Moolhuijzen P."/>
            <person name="Goolsby J.A."/>
            <person name="Tidwell J."/>
            <person name="Bellgard S.E."/>
            <person name="Bellgard M.I."/>
        </authorList>
    </citation>
    <scope>NUCLEOTIDE SEQUENCE</scope>
    <source>
        <tissue evidence="1">Shoot tissue taken approximately 20 cm above the soil surface</tissue>
    </source>
</reference>
<evidence type="ECO:0000313" key="1">
    <source>
        <dbReference type="EMBL" id="JAD46363.1"/>
    </source>
</evidence>
<reference evidence="1" key="1">
    <citation type="submission" date="2014-09" db="EMBL/GenBank/DDBJ databases">
        <authorList>
            <person name="Magalhaes I.L.F."/>
            <person name="Oliveira U."/>
            <person name="Santos F.R."/>
            <person name="Vidigal T.H.D.A."/>
            <person name="Brescovit A.D."/>
            <person name="Santos A.J."/>
        </authorList>
    </citation>
    <scope>NUCLEOTIDE SEQUENCE</scope>
    <source>
        <tissue evidence="1">Shoot tissue taken approximately 20 cm above the soil surface</tissue>
    </source>
</reference>
<protein>
    <submittedName>
        <fullName evidence="1">Uncharacterized protein</fullName>
    </submittedName>
</protein>
<dbReference type="EMBL" id="GBRH01251532">
    <property type="protein sequence ID" value="JAD46363.1"/>
    <property type="molecule type" value="Transcribed_RNA"/>
</dbReference>
<name>A0A0A9A8U0_ARUDO</name>